<gene>
    <name evidence="5" type="ORF">FPZ08_07270</name>
</gene>
<evidence type="ECO:0000313" key="5">
    <source>
        <dbReference type="EMBL" id="QDZ10569.1"/>
    </source>
</evidence>
<dbReference type="PANTHER" id="PTHR30146">
    <property type="entry name" value="LACI-RELATED TRANSCRIPTIONAL REPRESSOR"/>
    <property type="match status" value="1"/>
</dbReference>
<dbReference type="Gene3D" id="3.40.50.2300">
    <property type="match status" value="2"/>
</dbReference>
<keyword evidence="6" id="KW-1185">Reference proteome</keyword>
<dbReference type="OrthoDB" id="7946617at2"/>
<dbReference type="Pfam" id="PF13377">
    <property type="entry name" value="Peripla_BP_3"/>
    <property type="match status" value="1"/>
</dbReference>
<dbReference type="KEGG" id="dea:FPZ08_07270"/>
<dbReference type="InterPro" id="IPR010982">
    <property type="entry name" value="Lambda_DNA-bd_dom_sf"/>
</dbReference>
<evidence type="ECO:0000259" key="4">
    <source>
        <dbReference type="PROSITE" id="PS50932"/>
    </source>
</evidence>
<dbReference type="SUPFAM" id="SSF53822">
    <property type="entry name" value="Periplasmic binding protein-like I"/>
    <property type="match status" value="1"/>
</dbReference>
<dbReference type="Pfam" id="PF00356">
    <property type="entry name" value="LacI"/>
    <property type="match status" value="1"/>
</dbReference>
<dbReference type="EMBL" id="CP042304">
    <property type="protein sequence ID" value="QDZ10569.1"/>
    <property type="molecule type" value="Genomic_DNA"/>
</dbReference>
<dbReference type="GO" id="GO:0000976">
    <property type="term" value="F:transcription cis-regulatory region binding"/>
    <property type="evidence" value="ECO:0007669"/>
    <property type="project" value="TreeGrafter"/>
</dbReference>
<evidence type="ECO:0000256" key="1">
    <source>
        <dbReference type="ARBA" id="ARBA00023015"/>
    </source>
</evidence>
<dbReference type="InterPro" id="IPR028082">
    <property type="entry name" value="Peripla_BP_I"/>
</dbReference>
<evidence type="ECO:0000313" key="6">
    <source>
        <dbReference type="Proteomes" id="UP000315364"/>
    </source>
</evidence>
<keyword evidence="3" id="KW-0804">Transcription</keyword>
<dbReference type="InterPro" id="IPR046335">
    <property type="entry name" value="LacI/GalR-like_sensor"/>
</dbReference>
<dbReference type="GO" id="GO:0003700">
    <property type="term" value="F:DNA-binding transcription factor activity"/>
    <property type="evidence" value="ECO:0007669"/>
    <property type="project" value="TreeGrafter"/>
</dbReference>
<dbReference type="RefSeq" id="WP_146289356.1">
    <property type="nucleotide sequence ID" value="NZ_CP042304.1"/>
</dbReference>
<dbReference type="SMART" id="SM00354">
    <property type="entry name" value="HTH_LACI"/>
    <property type="match status" value="1"/>
</dbReference>
<sequence length="331" mass="35537">MNWTGGKRPTISQVAAQAGVARSTVSRAFSQPERLTRETVARVLEVAKQLGYTPNPVAQALSTGRSRNIALVVPDVANPFFPPLIRAAQRKAEEYDLCVFLGDSDEKPEREDQLLERFASQVDGVVLVSSRLSDTQIWAYAQRMPLVLINRDIDNMLRVLIDSAPGMEDAVTHLAELGHRHLAYVSGPATSWSNAQRRTAFRNAARRQGLEVSSISANRSTYESGRKSAERVVASGATACVAFDDLLAQGILAGLADLSVAVPEQISVVGCDDVLGSTTSPALTTISNHCVAAGEVAISLLVDNFGGSPAVDVRHVLKTHLVIRNSTAARK</sequence>
<proteinExistence type="predicted"/>
<dbReference type="AlphaFoldDB" id="A0A5B8LRQ2"/>
<protein>
    <submittedName>
        <fullName evidence="5">LacI family transcriptional regulator</fullName>
    </submittedName>
</protein>
<dbReference type="Gene3D" id="1.10.260.40">
    <property type="entry name" value="lambda repressor-like DNA-binding domains"/>
    <property type="match status" value="1"/>
</dbReference>
<dbReference type="CDD" id="cd01392">
    <property type="entry name" value="HTH_LacI"/>
    <property type="match status" value="1"/>
</dbReference>
<feature type="domain" description="HTH lacI-type" evidence="4">
    <location>
        <begin position="9"/>
        <end position="63"/>
    </location>
</feature>
<evidence type="ECO:0000256" key="3">
    <source>
        <dbReference type="ARBA" id="ARBA00023163"/>
    </source>
</evidence>
<reference evidence="5 6" key="1">
    <citation type="submission" date="2019-07" db="EMBL/GenBank/DDBJ databases">
        <title>Full genome sequence of Devosia sp. Gsoil 520.</title>
        <authorList>
            <person name="Im W.-T."/>
        </authorList>
    </citation>
    <scope>NUCLEOTIDE SEQUENCE [LARGE SCALE GENOMIC DNA]</scope>
    <source>
        <strain evidence="5 6">Gsoil 520</strain>
    </source>
</reference>
<dbReference type="CDD" id="cd06267">
    <property type="entry name" value="PBP1_LacI_sugar_binding-like"/>
    <property type="match status" value="1"/>
</dbReference>
<name>A0A5B8LRQ2_9HYPH</name>
<dbReference type="SUPFAM" id="SSF47413">
    <property type="entry name" value="lambda repressor-like DNA-binding domains"/>
    <property type="match status" value="1"/>
</dbReference>
<keyword evidence="1" id="KW-0805">Transcription regulation</keyword>
<evidence type="ECO:0000256" key="2">
    <source>
        <dbReference type="ARBA" id="ARBA00023125"/>
    </source>
</evidence>
<organism evidence="5 6">
    <name type="scientific">Devosia ginsengisoli</name>
    <dbReference type="NCBI Taxonomy" id="400770"/>
    <lineage>
        <taxon>Bacteria</taxon>
        <taxon>Pseudomonadati</taxon>
        <taxon>Pseudomonadota</taxon>
        <taxon>Alphaproteobacteria</taxon>
        <taxon>Hyphomicrobiales</taxon>
        <taxon>Devosiaceae</taxon>
        <taxon>Devosia</taxon>
    </lineage>
</organism>
<accession>A0A5B8LRQ2</accession>
<keyword evidence="2" id="KW-0238">DNA-binding</keyword>
<dbReference type="Proteomes" id="UP000315364">
    <property type="component" value="Chromosome"/>
</dbReference>
<dbReference type="PANTHER" id="PTHR30146:SF138">
    <property type="entry name" value="TRANSCRIPTIONAL REGULATORY PROTEIN"/>
    <property type="match status" value="1"/>
</dbReference>
<dbReference type="InterPro" id="IPR000843">
    <property type="entry name" value="HTH_LacI"/>
</dbReference>
<dbReference type="PROSITE" id="PS50932">
    <property type="entry name" value="HTH_LACI_2"/>
    <property type="match status" value="1"/>
</dbReference>